<feature type="region of interest" description="Disordered" evidence="1">
    <location>
        <begin position="136"/>
        <end position="187"/>
    </location>
</feature>
<evidence type="ECO:0000313" key="3">
    <source>
        <dbReference type="WBParaSite" id="PSAMB.scaffold886size39346.g9371.t1"/>
    </source>
</evidence>
<feature type="compositionally biased region" description="Low complexity" evidence="1">
    <location>
        <begin position="136"/>
        <end position="152"/>
    </location>
</feature>
<accession>A0A914XKG8</accession>
<feature type="region of interest" description="Disordered" evidence="1">
    <location>
        <begin position="97"/>
        <end position="117"/>
    </location>
</feature>
<reference evidence="3" key="1">
    <citation type="submission" date="2022-11" db="UniProtKB">
        <authorList>
            <consortium name="WormBaseParasite"/>
        </authorList>
    </citation>
    <scope>IDENTIFICATION</scope>
</reference>
<feature type="compositionally biased region" description="Acidic residues" evidence="1">
    <location>
        <begin position="105"/>
        <end position="114"/>
    </location>
</feature>
<proteinExistence type="predicted"/>
<keyword evidence="2" id="KW-1185">Reference proteome</keyword>
<protein>
    <submittedName>
        <fullName evidence="3">Uncharacterized protein</fullName>
    </submittedName>
</protein>
<feature type="compositionally biased region" description="Low complexity" evidence="1">
    <location>
        <begin position="164"/>
        <end position="178"/>
    </location>
</feature>
<name>A0A914XKG8_9BILA</name>
<evidence type="ECO:0000256" key="1">
    <source>
        <dbReference type="SAM" id="MobiDB-lite"/>
    </source>
</evidence>
<sequence>EGTVQSGLAVKLLNRLINEPDDDFIRTYGRSLTALSIEDFDDKNMLRDLRNLTQSALEHVDDKVTIDLLEQFGTAIERQMEIDETMRARPEVMITADNEGRLSDVEEAEDGDDNPSERSVLADLVADGLLITSAPRPLTAANRAPPATPATGRRGKLASEASVRMTRTATKARAAGMAEETPMRRKK</sequence>
<evidence type="ECO:0000313" key="2">
    <source>
        <dbReference type="Proteomes" id="UP000887566"/>
    </source>
</evidence>
<dbReference type="WBParaSite" id="PSAMB.scaffold886size39346.g9371.t1">
    <property type="protein sequence ID" value="PSAMB.scaffold886size39346.g9371.t1"/>
    <property type="gene ID" value="PSAMB.scaffold886size39346.g9371"/>
</dbReference>
<dbReference type="AlphaFoldDB" id="A0A914XKG8"/>
<organism evidence="2 3">
    <name type="scientific">Plectus sambesii</name>
    <dbReference type="NCBI Taxonomy" id="2011161"/>
    <lineage>
        <taxon>Eukaryota</taxon>
        <taxon>Metazoa</taxon>
        <taxon>Ecdysozoa</taxon>
        <taxon>Nematoda</taxon>
        <taxon>Chromadorea</taxon>
        <taxon>Plectida</taxon>
        <taxon>Plectina</taxon>
        <taxon>Plectoidea</taxon>
        <taxon>Plectidae</taxon>
        <taxon>Plectus</taxon>
    </lineage>
</organism>
<dbReference type="Proteomes" id="UP000887566">
    <property type="component" value="Unplaced"/>
</dbReference>